<dbReference type="GO" id="GO:0005886">
    <property type="term" value="C:plasma membrane"/>
    <property type="evidence" value="ECO:0007669"/>
    <property type="project" value="TreeGrafter"/>
</dbReference>
<feature type="transmembrane region" description="Helical" evidence="1">
    <location>
        <begin position="21"/>
        <end position="48"/>
    </location>
</feature>
<dbReference type="GO" id="GO:0005261">
    <property type="term" value="F:monoatomic cation channel activity"/>
    <property type="evidence" value="ECO:0007669"/>
    <property type="project" value="TreeGrafter"/>
</dbReference>
<keyword evidence="1" id="KW-0812">Transmembrane</keyword>
<dbReference type="InterPro" id="IPR050927">
    <property type="entry name" value="TRPM"/>
</dbReference>
<organism evidence="2 3">
    <name type="scientific">Rotaria sordida</name>
    <dbReference type="NCBI Taxonomy" id="392033"/>
    <lineage>
        <taxon>Eukaryota</taxon>
        <taxon>Metazoa</taxon>
        <taxon>Spiralia</taxon>
        <taxon>Gnathifera</taxon>
        <taxon>Rotifera</taxon>
        <taxon>Eurotatoria</taxon>
        <taxon>Bdelloidea</taxon>
        <taxon>Philodinida</taxon>
        <taxon>Philodinidae</taxon>
        <taxon>Rotaria</taxon>
    </lineage>
</organism>
<evidence type="ECO:0000256" key="1">
    <source>
        <dbReference type="SAM" id="Phobius"/>
    </source>
</evidence>
<reference evidence="2" key="1">
    <citation type="submission" date="2021-02" db="EMBL/GenBank/DDBJ databases">
        <authorList>
            <person name="Nowell W R."/>
        </authorList>
    </citation>
    <scope>NUCLEOTIDE SEQUENCE</scope>
</reference>
<keyword evidence="1" id="KW-0472">Membrane</keyword>
<dbReference type="GO" id="GO:0030001">
    <property type="term" value="P:metal ion transport"/>
    <property type="evidence" value="ECO:0007669"/>
    <property type="project" value="TreeGrafter"/>
</dbReference>
<sequence>DNPYAYKRYGIPSQNCNQTSWIAWFLLIQYFFLAKRFLVSLLTAMFGLTGARVQSQSQQIWLYNRYEILMEYAKRPRLPPPFIVLSYITS</sequence>
<dbReference type="PANTHER" id="PTHR13800:SF1">
    <property type="entry name" value="TRANSIENT RECEPTOR POTENTIAL CATION CHANNEL TRPM"/>
    <property type="match status" value="1"/>
</dbReference>
<accession>A0A820GJ99</accession>
<keyword evidence="1" id="KW-1133">Transmembrane helix</keyword>
<dbReference type="PANTHER" id="PTHR13800">
    <property type="entry name" value="TRANSIENT RECEPTOR POTENTIAL CATION CHANNEL, SUBFAMILY M, MEMBER 6"/>
    <property type="match status" value="1"/>
</dbReference>
<dbReference type="Proteomes" id="UP000663836">
    <property type="component" value="Unassembled WGS sequence"/>
</dbReference>
<dbReference type="EMBL" id="CAJOBD010029280">
    <property type="protein sequence ID" value="CAF4278350.1"/>
    <property type="molecule type" value="Genomic_DNA"/>
</dbReference>
<comment type="caution">
    <text evidence="2">The sequence shown here is derived from an EMBL/GenBank/DDBJ whole genome shotgun (WGS) entry which is preliminary data.</text>
</comment>
<proteinExistence type="predicted"/>
<protein>
    <submittedName>
        <fullName evidence="2">Uncharacterized protein</fullName>
    </submittedName>
</protein>
<evidence type="ECO:0000313" key="2">
    <source>
        <dbReference type="EMBL" id="CAF4278350.1"/>
    </source>
</evidence>
<name>A0A820GJ99_9BILA</name>
<feature type="non-terminal residue" evidence="2">
    <location>
        <position position="1"/>
    </location>
</feature>
<evidence type="ECO:0000313" key="3">
    <source>
        <dbReference type="Proteomes" id="UP000663836"/>
    </source>
</evidence>
<dbReference type="AlphaFoldDB" id="A0A820GJ99"/>
<gene>
    <name evidence="2" type="ORF">JBS370_LOCUS39667</name>
</gene>